<proteinExistence type="predicted"/>
<accession>G8LTK3</accession>
<dbReference type="RefSeq" id="WP_014256047.1">
    <property type="nucleotide sequence ID" value="NC_016627.1"/>
</dbReference>
<dbReference type="HOGENOM" id="CLU_163208_0_0_9"/>
<evidence type="ECO:0000313" key="2">
    <source>
        <dbReference type="EMBL" id="AEV69498.1"/>
    </source>
</evidence>
<dbReference type="STRING" id="720554.Clocl_2954"/>
<dbReference type="Pfam" id="PF13443">
    <property type="entry name" value="HTH_26"/>
    <property type="match status" value="1"/>
</dbReference>
<dbReference type="OrthoDB" id="1048983at2"/>
<dbReference type="GO" id="GO:0003677">
    <property type="term" value="F:DNA binding"/>
    <property type="evidence" value="ECO:0007669"/>
    <property type="project" value="InterPro"/>
</dbReference>
<evidence type="ECO:0000313" key="3">
    <source>
        <dbReference type="Proteomes" id="UP000005435"/>
    </source>
</evidence>
<dbReference type="SUPFAM" id="SSF47413">
    <property type="entry name" value="lambda repressor-like DNA-binding domains"/>
    <property type="match status" value="1"/>
</dbReference>
<name>G8LTK3_ACECE</name>
<dbReference type="InterPro" id="IPR010982">
    <property type="entry name" value="Lambda_DNA-bd_dom_sf"/>
</dbReference>
<dbReference type="eggNOG" id="ENOG5033FCN">
    <property type="taxonomic scope" value="Bacteria"/>
</dbReference>
<dbReference type="Proteomes" id="UP000005435">
    <property type="component" value="Chromosome"/>
</dbReference>
<evidence type="ECO:0000259" key="1">
    <source>
        <dbReference type="Pfam" id="PF13443"/>
    </source>
</evidence>
<dbReference type="EMBL" id="CP003065">
    <property type="protein sequence ID" value="AEV69498.1"/>
    <property type="molecule type" value="Genomic_DNA"/>
</dbReference>
<organism evidence="2 3">
    <name type="scientific">Acetivibrio clariflavus (strain DSM 19732 / NBRC 101661 / EBR45)</name>
    <name type="common">Clostridium clariflavum</name>
    <dbReference type="NCBI Taxonomy" id="720554"/>
    <lineage>
        <taxon>Bacteria</taxon>
        <taxon>Bacillati</taxon>
        <taxon>Bacillota</taxon>
        <taxon>Clostridia</taxon>
        <taxon>Eubacteriales</taxon>
        <taxon>Oscillospiraceae</taxon>
        <taxon>Acetivibrio</taxon>
    </lineage>
</organism>
<sequence length="124" mass="14223">MSMELLFENRKLIGKNILSIIKDNGYTKSSFSRLTNISRPTLDKLIKGEVDSLATFKTHVRKILETQGMDGEQLLNYVPKYNAKKELVFALSDNAPENHVLKPNAQEMFGILEDIVHMCELYYN</sequence>
<feature type="domain" description="HTH cro/C1-type" evidence="1">
    <location>
        <begin position="16"/>
        <end position="80"/>
    </location>
</feature>
<reference evidence="2 3" key="2">
    <citation type="journal article" date="2012" name="Stand. Genomic Sci.">
        <title>Complete Genome Sequence of Clostridium clariflavum DSM 19732.</title>
        <authorList>
            <person name="Izquierdo J.A."/>
            <person name="Goodwin L."/>
            <person name="Davenport K.W."/>
            <person name="Teshima H."/>
            <person name="Bruce D."/>
            <person name="Detter C."/>
            <person name="Tapia R."/>
            <person name="Han S."/>
            <person name="Land M."/>
            <person name="Hauser L."/>
            <person name="Jeffries C.D."/>
            <person name="Han J."/>
            <person name="Pitluck S."/>
            <person name="Nolan M."/>
            <person name="Chen A."/>
            <person name="Huntemann M."/>
            <person name="Mavromatis K."/>
            <person name="Mikhailova N."/>
            <person name="Liolios K."/>
            <person name="Woyke T."/>
            <person name="Lynd L.R."/>
        </authorList>
    </citation>
    <scope>NUCLEOTIDE SEQUENCE [LARGE SCALE GENOMIC DNA]</scope>
    <source>
        <strain evidence="3">DSM 19732 / NBRC 101661 / EBR45</strain>
    </source>
</reference>
<gene>
    <name evidence="2" type="ordered locus">Clocl_2954</name>
</gene>
<protein>
    <recommendedName>
        <fullName evidence="1">HTH cro/C1-type domain-containing protein</fullName>
    </recommendedName>
</protein>
<dbReference type="KEGG" id="ccl:Clocl_2954"/>
<keyword evidence="3" id="KW-1185">Reference proteome</keyword>
<reference evidence="3" key="1">
    <citation type="submission" date="2011-12" db="EMBL/GenBank/DDBJ databases">
        <title>Complete sequence of Clostridium clariflavum DSM 19732.</title>
        <authorList>
            <consortium name="US DOE Joint Genome Institute"/>
            <person name="Lucas S."/>
            <person name="Han J."/>
            <person name="Lapidus A."/>
            <person name="Cheng J.-F."/>
            <person name="Goodwin L."/>
            <person name="Pitluck S."/>
            <person name="Peters L."/>
            <person name="Teshima H."/>
            <person name="Detter J.C."/>
            <person name="Han C."/>
            <person name="Tapia R."/>
            <person name="Land M."/>
            <person name="Hauser L."/>
            <person name="Kyrpides N."/>
            <person name="Ivanova N."/>
            <person name="Pagani I."/>
            <person name="Kitzmiller T."/>
            <person name="Lynd L."/>
            <person name="Izquierdo J."/>
            <person name="Woyke T."/>
        </authorList>
    </citation>
    <scope>NUCLEOTIDE SEQUENCE [LARGE SCALE GENOMIC DNA]</scope>
    <source>
        <strain evidence="3">DSM 19732 / NBRC 101661 / EBR45</strain>
    </source>
</reference>
<dbReference type="InterPro" id="IPR001387">
    <property type="entry name" value="Cro/C1-type_HTH"/>
</dbReference>
<dbReference type="AlphaFoldDB" id="G8LTK3"/>